<feature type="binding site" evidence="5">
    <location>
        <position position="364"/>
    </location>
    <ligand>
        <name>S-adenosyl-L-methionine</name>
        <dbReference type="ChEBI" id="CHEBI:59789"/>
    </ligand>
</feature>
<dbReference type="FunCoup" id="A0A0D1YG22">
    <property type="interactions" value="514"/>
</dbReference>
<keyword evidence="1 5" id="KW-0489">Methyltransferase</keyword>
<dbReference type="GO" id="GO:0070475">
    <property type="term" value="P:rRNA base methylation"/>
    <property type="evidence" value="ECO:0007669"/>
    <property type="project" value="TreeGrafter"/>
</dbReference>
<evidence type="ECO:0000256" key="2">
    <source>
        <dbReference type="ARBA" id="ARBA00022679"/>
    </source>
</evidence>
<dbReference type="GO" id="GO:0008173">
    <property type="term" value="F:RNA methyltransferase activity"/>
    <property type="evidence" value="ECO:0007669"/>
    <property type="project" value="InterPro"/>
</dbReference>
<accession>A0A0D1YG22</accession>
<dbReference type="InterPro" id="IPR029063">
    <property type="entry name" value="SAM-dependent_MTases_sf"/>
</dbReference>
<keyword evidence="4 5" id="KW-0694">RNA-binding</keyword>
<keyword evidence="3 5" id="KW-0949">S-adenosyl-L-methionine</keyword>
<comment type="similarity">
    <text evidence="5">Belongs to the class I-like SAM-binding methyltransferase superfamily. RsmB/NOP family.</text>
</comment>
<feature type="binding site" evidence="5">
    <location>
        <begin position="285"/>
        <end position="291"/>
    </location>
    <ligand>
        <name>S-adenosyl-L-methionine</name>
        <dbReference type="ChEBI" id="CHEBI:59789"/>
    </ligand>
</feature>
<dbReference type="InterPro" id="IPR001678">
    <property type="entry name" value="MeTrfase_RsmB-F_NOP2_dom"/>
</dbReference>
<dbReference type="HOGENOM" id="CLU_005316_7_4_1"/>
<feature type="binding site" evidence="5">
    <location>
        <position position="315"/>
    </location>
    <ligand>
        <name>S-adenosyl-L-methionine</name>
        <dbReference type="ChEBI" id="CHEBI:59789"/>
    </ligand>
</feature>
<evidence type="ECO:0000256" key="1">
    <source>
        <dbReference type="ARBA" id="ARBA00022603"/>
    </source>
</evidence>
<evidence type="ECO:0000256" key="3">
    <source>
        <dbReference type="ARBA" id="ARBA00022691"/>
    </source>
</evidence>
<dbReference type="GO" id="GO:0003723">
    <property type="term" value="F:RNA binding"/>
    <property type="evidence" value="ECO:0007669"/>
    <property type="project" value="UniProtKB-UniRule"/>
</dbReference>
<dbReference type="InterPro" id="IPR049560">
    <property type="entry name" value="MeTrfase_RsmB-F_NOP2_cat"/>
</dbReference>
<dbReference type="Pfam" id="PF21148">
    <property type="entry name" value="NSUN5_fdxn-like"/>
    <property type="match status" value="1"/>
</dbReference>
<dbReference type="SUPFAM" id="SSF53335">
    <property type="entry name" value="S-adenosyl-L-methionine-dependent methyltransferases"/>
    <property type="match status" value="1"/>
</dbReference>
<dbReference type="STRING" id="253628.A0A0D1YG22"/>
<dbReference type="InParanoid" id="A0A0D1YG22"/>
<gene>
    <name evidence="8" type="ORF">PV09_08642</name>
</gene>
<dbReference type="GeneID" id="27316615"/>
<sequence length="590" mass="65398">MLSQQKWRQVQALRKLHDGHSATNVRQLGLERLDDKKIDVMSLYHEASTILTNENRQGGSLKSRVFGSRNLKNPPAKVYALLVQSLKWSPILKDVIDRSQILSHERKLSPALAVLLVHDLLVSSSGIAAPRNHPLRVAIERHKVRLSAEFTRCRIRHGFGTIEAFRKHVESQIHGANQPVTGSYPHPRWVRVNSLRTTLETQLGTAFHGYRRVETLSEIQQASPREKVLYVDHTVPDLLALAPGHDMTQIESYRKGELIIQDKASCFPAYLLNPATCNGDIIDTCAAPGNKTTHLAALLYQTAGRGNARKIFAFERNSQRSRVLQTMVARAGGDKLITVFGSKDFLSVDLDDPGLKDVGSLLLDPSCSGTGIVGRDDEPTMHLPTSCKNSNVRKTAKNRKDALATPNSLSVHIDDDDVGDDAEESELVTDDVSLKERLRALSAFQLQLVLRAMQFPRASRITYSTCSIHSEENELVVLRALTSTIAVERGWQIMRRDEQPAGLREWHVRGDVDSCLGFDSGLSKTAAAEIADACIRCEKGTKDGTMGFFVAGFVRCRGSITSGEQRGVNPTEADRQHDCEEWTGFSDAEN</sequence>
<dbReference type="GO" id="GO:0005730">
    <property type="term" value="C:nucleolus"/>
    <property type="evidence" value="ECO:0007669"/>
    <property type="project" value="TreeGrafter"/>
</dbReference>
<evidence type="ECO:0000313" key="8">
    <source>
        <dbReference type="EMBL" id="KIV99711.1"/>
    </source>
</evidence>
<dbReference type="InterPro" id="IPR048889">
    <property type="entry name" value="NSUN5_RCM1_N"/>
</dbReference>
<dbReference type="PANTHER" id="PTHR22807:SF4">
    <property type="entry name" value="28S RRNA (CYTOSINE-C(5))-METHYLTRANSFERASE"/>
    <property type="match status" value="1"/>
</dbReference>
<organism evidence="8 9">
    <name type="scientific">Verruconis gallopava</name>
    <dbReference type="NCBI Taxonomy" id="253628"/>
    <lineage>
        <taxon>Eukaryota</taxon>
        <taxon>Fungi</taxon>
        <taxon>Dikarya</taxon>
        <taxon>Ascomycota</taxon>
        <taxon>Pezizomycotina</taxon>
        <taxon>Dothideomycetes</taxon>
        <taxon>Pleosporomycetidae</taxon>
        <taxon>Venturiales</taxon>
        <taxon>Sympoventuriaceae</taxon>
        <taxon>Verruconis</taxon>
    </lineage>
</organism>
<name>A0A0D1YG22_9PEZI</name>
<feature type="domain" description="SAM-dependent MTase RsmB/NOP-type" evidence="7">
    <location>
        <begin position="178"/>
        <end position="556"/>
    </location>
</feature>
<dbReference type="VEuPathDB" id="FungiDB:PV09_08642"/>
<evidence type="ECO:0000259" key="7">
    <source>
        <dbReference type="PROSITE" id="PS51686"/>
    </source>
</evidence>
<dbReference type="Pfam" id="PF21153">
    <property type="entry name" value="NSUN5_N"/>
    <property type="match status" value="1"/>
</dbReference>
<feature type="binding site" evidence="5">
    <location>
        <position position="344"/>
    </location>
    <ligand>
        <name>S-adenosyl-L-methionine</name>
        <dbReference type="ChEBI" id="CHEBI:59789"/>
    </ligand>
</feature>
<protein>
    <recommendedName>
        <fullName evidence="7">SAM-dependent MTase RsmB/NOP-type domain-containing protein</fullName>
    </recommendedName>
</protein>
<dbReference type="Proteomes" id="UP000053259">
    <property type="component" value="Unassembled WGS sequence"/>
</dbReference>
<dbReference type="PROSITE" id="PS51686">
    <property type="entry name" value="SAM_MT_RSMB_NOP"/>
    <property type="match status" value="1"/>
</dbReference>
<dbReference type="PRINTS" id="PR02008">
    <property type="entry name" value="RCMTFAMILY"/>
</dbReference>
<dbReference type="PANTHER" id="PTHR22807">
    <property type="entry name" value="NOP2 YEAST -RELATED NOL1/NOP2/FMU SUN DOMAIN-CONTAINING"/>
    <property type="match status" value="1"/>
</dbReference>
<keyword evidence="9" id="KW-1185">Reference proteome</keyword>
<dbReference type="Gene3D" id="3.30.70.1170">
    <property type="entry name" value="Sun protein, domain 3"/>
    <property type="match status" value="1"/>
</dbReference>
<dbReference type="RefSeq" id="XP_016209581.1">
    <property type="nucleotide sequence ID" value="XM_016362568.1"/>
</dbReference>
<evidence type="ECO:0000313" key="9">
    <source>
        <dbReference type="Proteomes" id="UP000053259"/>
    </source>
</evidence>
<feature type="region of interest" description="Disordered" evidence="6">
    <location>
        <begin position="564"/>
        <end position="590"/>
    </location>
</feature>
<proteinExistence type="inferred from homology"/>
<dbReference type="OrthoDB" id="435282at2759"/>
<dbReference type="Pfam" id="PF01189">
    <property type="entry name" value="Methyltr_RsmB-F"/>
    <property type="match status" value="1"/>
</dbReference>
<dbReference type="InterPro" id="IPR049561">
    <property type="entry name" value="NSUN5_7_fdxn-like"/>
</dbReference>
<dbReference type="AlphaFoldDB" id="A0A0D1YG22"/>
<evidence type="ECO:0000256" key="4">
    <source>
        <dbReference type="ARBA" id="ARBA00022884"/>
    </source>
</evidence>
<reference evidence="8 9" key="1">
    <citation type="submission" date="2015-01" db="EMBL/GenBank/DDBJ databases">
        <title>The Genome Sequence of Ochroconis gallopava CBS43764.</title>
        <authorList>
            <consortium name="The Broad Institute Genomics Platform"/>
            <person name="Cuomo C."/>
            <person name="de Hoog S."/>
            <person name="Gorbushina A."/>
            <person name="Stielow B."/>
            <person name="Teixiera M."/>
            <person name="Abouelleil A."/>
            <person name="Chapman S.B."/>
            <person name="Priest M."/>
            <person name="Young S.K."/>
            <person name="Wortman J."/>
            <person name="Nusbaum C."/>
            <person name="Birren B."/>
        </authorList>
    </citation>
    <scope>NUCLEOTIDE SEQUENCE [LARGE SCALE GENOMIC DNA]</scope>
    <source>
        <strain evidence="8 9">CBS 43764</strain>
    </source>
</reference>
<dbReference type="Gene3D" id="3.40.50.150">
    <property type="entry name" value="Vaccinia Virus protein VP39"/>
    <property type="match status" value="1"/>
</dbReference>
<evidence type="ECO:0000256" key="6">
    <source>
        <dbReference type="SAM" id="MobiDB-lite"/>
    </source>
</evidence>
<dbReference type="InterPro" id="IPR023267">
    <property type="entry name" value="RCMT"/>
</dbReference>
<dbReference type="EMBL" id="KN847572">
    <property type="protein sequence ID" value="KIV99711.1"/>
    <property type="molecule type" value="Genomic_DNA"/>
</dbReference>
<feature type="active site" description="Nucleophile" evidence="5">
    <location>
        <position position="466"/>
    </location>
</feature>
<keyword evidence="2 5" id="KW-0808">Transferase</keyword>
<evidence type="ECO:0000256" key="5">
    <source>
        <dbReference type="PROSITE-ProRule" id="PRU01023"/>
    </source>
</evidence>